<evidence type="ECO:0008006" key="4">
    <source>
        <dbReference type="Google" id="ProtNLM"/>
    </source>
</evidence>
<accession>A0ABS6Z960</accession>
<gene>
    <name evidence="2" type="ORF">GPJ59_20930</name>
</gene>
<reference evidence="2 3" key="1">
    <citation type="submission" date="2019-12" db="EMBL/GenBank/DDBJ databases">
        <title>Genome sequence of Streptomyces bambusae.</title>
        <authorList>
            <person name="Bansal K."/>
            <person name="Choksket S."/>
            <person name="Korpole S."/>
            <person name="Patil P.B."/>
        </authorList>
    </citation>
    <scope>NUCLEOTIDE SEQUENCE [LARGE SCALE GENOMIC DNA]</scope>
    <source>
        <strain evidence="2 3">SK60</strain>
    </source>
</reference>
<comment type="caution">
    <text evidence="2">The sequence shown here is derived from an EMBL/GenBank/DDBJ whole genome shotgun (WGS) entry which is preliminary data.</text>
</comment>
<feature type="compositionally biased region" description="Low complexity" evidence="1">
    <location>
        <begin position="112"/>
        <end position="128"/>
    </location>
</feature>
<proteinExistence type="predicted"/>
<keyword evidence="3" id="KW-1185">Reference proteome</keyword>
<evidence type="ECO:0000313" key="3">
    <source>
        <dbReference type="Proteomes" id="UP000812013"/>
    </source>
</evidence>
<feature type="region of interest" description="Disordered" evidence="1">
    <location>
        <begin position="1"/>
        <end position="207"/>
    </location>
</feature>
<sequence length="593" mass="63411">MRPPRGGRRPPPPGPGPHPRRPGRPGRPYAAAAPPAPRPAPPTLVPGRRSGRATARRAGGGPAGAGRRRDPLAGPARPARPGVPAARAAECGPGEVRGGVRGRTAPAQTAVRGPGQRPAPAQPAQVARAARRRGGAGGGAARAGRPGPPVPDRRTRRRDLPRGEPRVIAPKQPAPSAEAAPVPQEDTGTGHAPTGHAPTGHVPAGDGRAVDARTRDVVAYYHQPVKGPLLREALLPLADRCTAAGLTAHVERHWLHGPHLRLRIQGPPEPVPRAAAEPVTRAAEHAAEAVRDWVRAHPSTGGPDPDELLREAERAGRAELIAPPYGPIVADNTVRVEPVDLAPLRGLIGPDLTALRTELLHRGLPALHAGSGFLGARGDSAAARVEFAVTVLALHACAHPEGLPGGHYSYVSHLEDFLLHDDPDGTLRAGFEIRRRRTAGTVTALVRRIAEGRTTGWEQEWARWSAQAWRTAEERLRAGADLHGLPHVYRVRAAATGDPDAVVRWNQDIRTRYSEFHRLLRRSDPQGRMWSRPDYLVYRACTNALYQLLMICDVRSLERYLAAHLVVGAVPEVTGCDWRQVVEAAVAAVERPS</sequence>
<feature type="compositionally biased region" description="Pro residues" evidence="1">
    <location>
        <begin position="34"/>
        <end position="44"/>
    </location>
</feature>
<name>A0ABS6Z960_9ACTN</name>
<dbReference type="EMBL" id="WTFF01000153">
    <property type="protein sequence ID" value="MBW5484277.1"/>
    <property type="molecule type" value="Genomic_DNA"/>
</dbReference>
<evidence type="ECO:0000313" key="2">
    <source>
        <dbReference type="EMBL" id="MBW5484277.1"/>
    </source>
</evidence>
<organism evidence="2 3">
    <name type="scientific">Streptomyces bambusae</name>
    <dbReference type="NCBI Taxonomy" id="1550616"/>
    <lineage>
        <taxon>Bacteria</taxon>
        <taxon>Bacillati</taxon>
        <taxon>Actinomycetota</taxon>
        <taxon>Actinomycetes</taxon>
        <taxon>Kitasatosporales</taxon>
        <taxon>Streptomycetaceae</taxon>
        <taxon>Streptomyces</taxon>
    </lineage>
</organism>
<protein>
    <recommendedName>
        <fullName evidence="4">Thiopeptide-type bacteriocin biosynthesis domain-containing protein</fullName>
    </recommendedName>
</protein>
<dbReference type="Proteomes" id="UP000812013">
    <property type="component" value="Unassembled WGS sequence"/>
</dbReference>
<feature type="compositionally biased region" description="Low complexity" evidence="1">
    <location>
        <begin position="72"/>
        <end position="89"/>
    </location>
</feature>
<evidence type="ECO:0000256" key="1">
    <source>
        <dbReference type="SAM" id="MobiDB-lite"/>
    </source>
</evidence>